<dbReference type="AlphaFoldDB" id="A0A0A9GBP5"/>
<evidence type="ECO:0000313" key="1">
    <source>
        <dbReference type="EMBL" id="JAE18078.1"/>
    </source>
</evidence>
<sequence>MQITTALFLQMCLCLWLCVYLCKFRTSLV</sequence>
<dbReference type="EMBL" id="GBRH01179818">
    <property type="protein sequence ID" value="JAE18078.1"/>
    <property type="molecule type" value="Transcribed_RNA"/>
</dbReference>
<reference evidence="1" key="2">
    <citation type="journal article" date="2015" name="Data Brief">
        <title>Shoot transcriptome of the giant reed, Arundo donax.</title>
        <authorList>
            <person name="Barrero R.A."/>
            <person name="Guerrero F.D."/>
            <person name="Moolhuijzen P."/>
            <person name="Goolsby J.A."/>
            <person name="Tidwell J."/>
            <person name="Bellgard S.E."/>
            <person name="Bellgard M.I."/>
        </authorList>
    </citation>
    <scope>NUCLEOTIDE SEQUENCE</scope>
    <source>
        <tissue evidence="1">Shoot tissue taken approximately 20 cm above the soil surface</tissue>
    </source>
</reference>
<proteinExistence type="predicted"/>
<accession>A0A0A9GBP5</accession>
<name>A0A0A9GBP5_ARUDO</name>
<organism evidence="1">
    <name type="scientific">Arundo donax</name>
    <name type="common">Giant reed</name>
    <name type="synonym">Donax arundinaceus</name>
    <dbReference type="NCBI Taxonomy" id="35708"/>
    <lineage>
        <taxon>Eukaryota</taxon>
        <taxon>Viridiplantae</taxon>
        <taxon>Streptophyta</taxon>
        <taxon>Embryophyta</taxon>
        <taxon>Tracheophyta</taxon>
        <taxon>Spermatophyta</taxon>
        <taxon>Magnoliopsida</taxon>
        <taxon>Liliopsida</taxon>
        <taxon>Poales</taxon>
        <taxon>Poaceae</taxon>
        <taxon>PACMAD clade</taxon>
        <taxon>Arundinoideae</taxon>
        <taxon>Arundineae</taxon>
        <taxon>Arundo</taxon>
    </lineage>
</organism>
<reference evidence="1" key="1">
    <citation type="submission" date="2014-09" db="EMBL/GenBank/DDBJ databases">
        <authorList>
            <person name="Magalhaes I.L.F."/>
            <person name="Oliveira U."/>
            <person name="Santos F.R."/>
            <person name="Vidigal T.H.D.A."/>
            <person name="Brescovit A.D."/>
            <person name="Santos A.J."/>
        </authorList>
    </citation>
    <scope>NUCLEOTIDE SEQUENCE</scope>
    <source>
        <tissue evidence="1">Shoot tissue taken approximately 20 cm above the soil surface</tissue>
    </source>
</reference>
<protein>
    <submittedName>
        <fullName evidence="1">Uncharacterized protein</fullName>
    </submittedName>
</protein>